<evidence type="ECO:0000256" key="1">
    <source>
        <dbReference type="SAM" id="MobiDB-lite"/>
    </source>
</evidence>
<evidence type="ECO:0000313" key="3">
    <source>
        <dbReference type="Proteomes" id="UP001341840"/>
    </source>
</evidence>
<name>A0ABU6W0I6_9FABA</name>
<organism evidence="2 3">
    <name type="scientific">Stylosanthes scabra</name>
    <dbReference type="NCBI Taxonomy" id="79078"/>
    <lineage>
        <taxon>Eukaryota</taxon>
        <taxon>Viridiplantae</taxon>
        <taxon>Streptophyta</taxon>
        <taxon>Embryophyta</taxon>
        <taxon>Tracheophyta</taxon>
        <taxon>Spermatophyta</taxon>
        <taxon>Magnoliopsida</taxon>
        <taxon>eudicotyledons</taxon>
        <taxon>Gunneridae</taxon>
        <taxon>Pentapetalae</taxon>
        <taxon>rosids</taxon>
        <taxon>fabids</taxon>
        <taxon>Fabales</taxon>
        <taxon>Fabaceae</taxon>
        <taxon>Papilionoideae</taxon>
        <taxon>50 kb inversion clade</taxon>
        <taxon>dalbergioids sensu lato</taxon>
        <taxon>Dalbergieae</taxon>
        <taxon>Pterocarpus clade</taxon>
        <taxon>Stylosanthes</taxon>
    </lineage>
</organism>
<sequence length="153" mass="17132">MGQVKTTLGGSEVSKTKTFEDDRHTEDMVKLFNLGRENEQALENSVDFSVSGPTVPPGFENSTKRIVTFDEDIRDSTDLGATCRGRVNRKEKNLVSLRLKDRVLRNKKSSLNKKEKQRELVETCEILGDLSSSEEDFSNTDVEASKTWTLGTG</sequence>
<reference evidence="2 3" key="1">
    <citation type="journal article" date="2023" name="Plants (Basel)">
        <title>Bridging the Gap: Combining Genomics and Transcriptomics Approaches to Understand Stylosanthes scabra, an Orphan Legume from the Brazilian Caatinga.</title>
        <authorList>
            <person name="Ferreira-Neto J.R.C."/>
            <person name="da Silva M.D."/>
            <person name="Binneck E."/>
            <person name="de Melo N.F."/>
            <person name="da Silva R.H."/>
            <person name="de Melo A.L.T.M."/>
            <person name="Pandolfi V."/>
            <person name="Bustamante F.O."/>
            <person name="Brasileiro-Vidal A.C."/>
            <person name="Benko-Iseppon A.M."/>
        </authorList>
    </citation>
    <scope>NUCLEOTIDE SEQUENCE [LARGE SCALE GENOMIC DNA]</scope>
    <source>
        <tissue evidence="2">Leaves</tissue>
    </source>
</reference>
<feature type="compositionally biased region" description="Polar residues" evidence="1">
    <location>
        <begin position="139"/>
        <end position="153"/>
    </location>
</feature>
<gene>
    <name evidence="2" type="ORF">PIB30_114706</name>
</gene>
<dbReference type="Proteomes" id="UP001341840">
    <property type="component" value="Unassembled WGS sequence"/>
</dbReference>
<keyword evidence="3" id="KW-1185">Reference proteome</keyword>
<feature type="region of interest" description="Disordered" evidence="1">
    <location>
        <begin position="133"/>
        <end position="153"/>
    </location>
</feature>
<protein>
    <submittedName>
        <fullName evidence="2">Uncharacterized protein</fullName>
    </submittedName>
</protein>
<dbReference type="EMBL" id="JASCZI010161921">
    <property type="protein sequence ID" value="MED6179177.1"/>
    <property type="molecule type" value="Genomic_DNA"/>
</dbReference>
<proteinExistence type="predicted"/>
<feature type="non-terminal residue" evidence="2">
    <location>
        <position position="153"/>
    </location>
</feature>
<feature type="region of interest" description="Disordered" evidence="1">
    <location>
        <begin position="1"/>
        <end position="20"/>
    </location>
</feature>
<comment type="caution">
    <text evidence="2">The sequence shown here is derived from an EMBL/GenBank/DDBJ whole genome shotgun (WGS) entry which is preliminary data.</text>
</comment>
<accession>A0ABU6W0I6</accession>
<evidence type="ECO:0000313" key="2">
    <source>
        <dbReference type="EMBL" id="MED6179177.1"/>
    </source>
</evidence>